<comment type="caution">
    <text evidence="6">The sequence shown here is derived from an EMBL/GenBank/DDBJ whole genome shotgun (WGS) entry which is preliminary data.</text>
</comment>
<feature type="non-terminal residue" evidence="6">
    <location>
        <position position="1"/>
    </location>
</feature>
<dbReference type="AlphaFoldDB" id="A0A0F8YJU6"/>
<sequence>PIAELHLKNWNEVNKQMAVETNRTDIDDVGGAPKKSDKRGTDTYQWYHLLRARMTLREYWPLRVKIFAERWEAWKTDQGFVDFTDMVEFGATLPSAPGNPKVIILDEAQDTSKLEWHMLNRWAETAGALILAGDPYQELYAWRGSDASIFLDPSVPEDHRRLLHQSFRVPKKVRDASLAWLRRALPGYQEIDYRPREGDEGSVHLSRGMWKHDPKPVIQKVMERLEETEDQTIMISATCGYMLGPTIALLKKNGIPFSNPWRRKRGDWNPLWMFDRRDRSDDARMSTVEKIQLFIGVICDNRTIVYEDFSKVVALLKTSGVLRHGVKTYFKQMAREEPMQKVPLDILQGAFEEEPGKYLKYLNQYDVDREIKFLEWLSKNSMKGKQKGVDYVLQIGKKFGLDAQDAA</sequence>
<dbReference type="SUPFAM" id="SSF52540">
    <property type="entry name" value="P-loop containing nucleoside triphosphate hydrolases"/>
    <property type="match status" value="1"/>
</dbReference>
<protein>
    <recommendedName>
        <fullName evidence="5">UvrD-like helicase ATP-binding domain-containing protein</fullName>
    </recommendedName>
</protein>
<dbReference type="GO" id="GO:0005524">
    <property type="term" value="F:ATP binding"/>
    <property type="evidence" value="ECO:0007669"/>
    <property type="project" value="UniProtKB-KW"/>
</dbReference>
<dbReference type="PANTHER" id="PTHR11070">
    <property type="entry name" value="UVRD / RECB / PCRA DNA HELICASE FAMILY MEMBER"/>
    <property type="match status" value="1"/>
</dbReference>
<dbReference type="GO" id="GO:0003677">
    <property type="term" value="F:DNA binding"/>
    <property type="evidence" value="ECO:0007669"/>
    <property type="project" value="InterPro"/>
</dbReference>
<organism evidence="6">
    <name type="scientific">marine sediment metagenome</name>
    <dbReference type="NCBI Taxonomy" id="412755"/>
    <lineage>
        <taxon>unclassified sequences</taxon>
        <taxon>metagenomes</taxon>
        <taxon>ecological metagenomes</taxon>
    </lineage>
</organism>
<evidence type="ECO:0000256" key="1">
    <source>
        <dbReference type="ARBA" id="ARBA00022741"/>
    </source>
</evidence>
<accession>A0A0F8YJU6</accession>
<keyword evidence="1" id="KW-0547">Nucleotide-binding</keyword>
<dbReference type="InterPro" id="IPR014016">
    <property type="entry name" value="UvrD-like_ATP-bd"/>
</dbReference>
<evidence type="ECO:0000256" key="3">
    <source>
        <dbReference type="ARBA" id="ARBA00022806"/>
    </source>
</evidence>
<dbReference type="InterPro" id="IPR000212">
    <property type="entry name" value="DNA_helicase_UvrD/REP"/>
</dbReference>
<dbReference type="GO" id="GO:0016787">
    <property type="term" value="F:hydrolase activity"/>
    <property type="evidence" value="ECO:0007669"/>
    <property type="project" value="UniProtKB-KW"/>
</dbReference>
<dbReference type="InterPro" id="IPR027417">
    <property type="entry name" value="P-loop_NTPase"/>
</dbReference>
<keyword evidence="3" id="KW-0347">Helicase</keyword>
<dbReference type="GO" id="GO:0043138">
    <property type="term" value="F:3'-5' DNA helicase activity"/>
    <property type="evidence" value="ECO:0007669"/>
    <property type="project" value="TreeGrafter"/>
</dbReference>
<evidence type="ECO:0000259" key="5">
    <source>
        <dbReference type="Pfam" id="PF00580"/>
    </source>
</evidence>
<dbReference type="Pfam" id="PF00580">
    <property type="entry name" value="UvrD-helicase"/>
    <property type="match status" value="1"/>
</dbReference>
<feature type="domain" description="UvrD-like helicase ATP-binding" evidence="5">
    <location>
        <begin position="101"/>
        <end position="152"/>
    </location>
</feature>
<feature type="non-terminal residue" evidence="6">
    <location>
        <position position="407"/>
    </location>
</feature>
<dbReference type="GO" id="GO:0000725">
    <property type="term" value="P:recombinational repair"/>
    <property type="evidence" value="ECO:0007669"/>
    <property type="project" value="TreeGrafter"/>
</dbReference>
<keyword evidence="4" id="KW-0067">ATP-binding</keyword>
<dbReference type="PANTHER" id="PTHR11070:SF2">
    <property type="entry name" value="ATP-DEPENDENT DNA HELICASE SRS2"/>
    <property type="match status" value="1"/>
</dbReference>
<evidence type="ECO:0000256" key="2">
    <source>
        <dbReference type="ARBA" id="ARBA00022801"/>
    </source>
</evidence>
<proteinExistence type="predicted"/>
<dbReference type="EMBL" id="LAZR01053018">
    <property type="protein sequence ID" value="KKK81682.1"/>
    <property type="molecule type" value="Genomic_DNA"/>
</dbReference>
<keyword evidence="2" id="KW-0378">Hydrolase</keyword>
<evidence type="ECO:0000256" key="4">
    <source>
        <dbReference type="ARBA" id="ARBA00022840"/>
    </source>
</evidence>
<reference evidence="6" key="1">
    <citation type="journal article" date="2015" name="Nature">
        <title>Complex archaea that bridge the gap between prokaryotes and eukaryotes.</title>
        <authorList>
            <person name="Spang A."/>
            <person name="Saw J.H."/>
            <person name="Jorgensen S.L."/>
            <person name="Zaremba-Niedzwiedzka K."/>
            <person name="Martijn J."/>
            <person name="Lind A.E."/>
            <person name="van Eijk R."/>
            <person name="Schleper C."/>
            <person name="Guy L."/>
            <person name="Ettema T.J."/>
        </authorList>
    </citation>
    <scope>NUCLEOTIDE SEQUENCE</scope>
</reference>
<name>A0A0F8YJU6_9ZZZZ</name>
<dbReference type="Gene3D" id="3.40.50.300">
    <property type="entry name" value="P-loop containing nucleotide triphosphate hydrolases"/>
    <property type="match status" value="1"/>
</dbReference>
<gene>
    <name evidence="6" type="ORF">LCGC14_2811000</name>
</gene>
<evidence type="ECO:0000313" key="6">
    <source>
        <dbReference type="EMBL" id="KKK81682.1"/>
    </source>
</evidence>